<dbReference type="InterPro" id="IPR023213">
    <property type="entry name" value="CAT-like_dom_sf"/>
</dbReference>
<organism evidence="2 3">
    <name type="scientific">Flavobacterium araucananum</name>
    <dbReference type="NCBI Taxonomy" id="946678"/>
    <lineage>
        <taxon>Bacteria</taxon>
        <taxon>Pseudomonadati</taxon>
        <taxon>Bacteroidota</taxon>
        <taxon>Flavobacteriia</taxon>
        <taxon>Flavobacteriales</taxon>
        <taxon>Flavobacteriaceae</taxon>
        <taxon>Flavobacterium</taxon>
    </lineage>
</organism>
<dbReference type="EMBL" id="MUGS01000080">
    <property type="protein sequence ID" value="OXE97057.1"/>
    <property type="molecule type" value="Genomic_DNA"/>
</dbReference>
<dbReference type="Gene3D" id="3.30.559.10">
    <property type="entry name" value="Chloramphenicol acetyltransferase-like domain"/>
    <property type="match status" value="1"/>
</dbReference>
<dbReference type="PANTHER" id="PTHR45398">
    <property type="match status" value="1"/>
</dbReference>
<proteinExistence type="predicted"/>
<protein>
    <recommendedName>
        <fullName evidence="1">Condensation domain-containing protein</fullName>
    </recommendedName>
</protein>
<sequence length="323" mass="37976">MKYINQFFNDLRLNAGAIWLDNETIKLSVPKKFQNQDIRDFITNNKIQIISILRINYIFSADKFFKTIIFKNNDENFYPLSSAQERLWFIEQYEEGTNAYHIPSVFELDVDTDIEATKYALQAIVSRHEVLRSTIEQREGVDHGIQVVHDAGLFIEAIELGAHDDYEFLIKEDINRPFDLSSEYPIRAKFYILESNEGIQRRFLLINMHHIASDGWSTDIFQRELLVYYQGYSNGNKTFLLPALDIQYRDYAVWQRNYLVGEVLDKQLSYWKSKLSGYQPLEFPTDHVRPKQIDYRGTNQGFSLSKEISQQLRLLAQRLGVTL</sequence>
<dbReference type="SUPFAM" id="SSF52777">
    <property type="entry name" value="CoA-dependent acyltransferases"/>
    <property type="match status" value="2"/>
</dbReference>
<dbReference type="AlphaFoldDB" id="A0A227NHH8"/>
<accession>A0A227NHH8</accession>
<comment type="caution">
    <text evidence="2">The sequence shown here is derived from an EMBL/GenBank/DDBJ whole genome shotgun (WGS) entry which is preliminary data.</text>
</comment>
<reference evidence="2 3" key="1">
    <citation type="submission" date="2016-11" db="EMBL/GenBank/DDBJ databases">
        <title>Whole genomes of Flavobacteriaceae.</title>
        <authorList>
            <person name="Stine C."/>
            <person name="Li C."/>
            <person name="Tadesse D."/>
        </authorList>
    </citation>
    <scope>NUCLEOTIDE SEQUENCE [LARGE SCALE GENOMIC DNA]</scope>
    <source>
        <strain evidence="2 3">DSM 24704</strain>
    </source>
</reference>
<gene>
    <name evidence="2" type="ORF">B0A64_23650</name>
</gene>
<dbReference type="PANTHER" id="PTHR45398:SF1">
    <property type="entry name" value="ENZYME, PUTATIVE (JCVI)-RELATED"/>
    <property type="match status" value="1"/>
</dbReference>
<dbReference type="InterPro" id="IPR001242">
    <property type="entry name" value="Condensation_dom"/>
</dbReference>
<evidence type="ECO:0000313" key="3">
    <source>
        <dbReference type="Proteomes" id="UP000214684"/>
    </source>
</evidence>
<name>A0A227NHH8_9FLAO</name>
<keyword evidence="3" id="KW-1185">Reference proteome</keyword>
<dbReference type="GO" id="GO:0003824">
    <property type="term" value="F:catalytic activity"/>
    <property type="evidence" value="ECO:0007669"/>
    <property type="project" value="InterPro"/>
</dbReference>
<evidence type="ECO:0000259" key="1">
    <source>
        <dbReference type="Pfam" id="PF00668"/>
    </source>
</evidence>
<dbReference type="Gene3D" id="3.30.559.30">
    <property type="entry name" value="Nonribosomal peptide synthetase, condensation domain"/>
    <property type="match status" value="1"/>
</dbReference>
<dbReference type="Proteomes" id="UP000214684">
    <property type="component" value="Unassembled WGS sequence"/>
</dbReference>
<dbReference type="Pfam" id="PF00668">
    <property type="entry name" value="Condensation"/>
    <property type="match status" value="1"/>
</dbReference>
<feature type="non-terminal residue" evidence="2">
    <location>
        <position position="323"/>
    </location>
</feature>
<dbReference type="RefSeq" id="WP_208863566.1">
    <property type="nucleotide sequence ID" value="NZ_MUGS01000080.1"/>
</dbReference>
<feature type="domain" description="Condensation" evidence="1">
    <location>
        <begin position="75"/>
        <end position="323"/>
    </location>
</feature>
<evidence type="ECO:0000313" key="2">
    <source>
        <dbReference type="EMBL" id="OXE97057.1"/>
    </source>
</evidence>